<dbReference type="Gene3D" id="3.40.1190.20">
    <property type="match status" value="1"/>
</dbReference>
<dbReference type="OrthoDB" id="415590at2759"/>
<gene>
    <name evidence="5" type="ORF">BD410DRAFT_786087</name>
</gene>
<feature type="domain" description="Carbohydrate kinase PfkB" evidence="4">
    <location>
        <begin position="109"/>
        <end position="284"/>
    </location>
</feature>
<keyword evidence="6" id="KW-1185">Reference proteome</keyword>
<keyword evidence="2 5" id="KW-0418">Kinase</keyword>
<evidence type="ECO:0000313" key="5">
    <source>
        <dbReference type="EMBL" id="TDL24577.1"/>
    </source>
</evidence>
<reference evidence="5 6" key="1">
    <citation type="submission" date="2018-06" db="EMBL/GenBank/DDBJ databases">
        <title>A transcriptomic atlas of mushroom development highlights an independent origin of complex multicellularity.</title>
        <authorList>
            <consortium name="DOE Joint Genome Institute"/>
            <person name="Krizsan K."/>
            <person name="Almasi E."/>
            <person name="Merenyi Z."/>
            <person name="Sahu N."/>
            <person name="Viragh M."/>
            <person name="Koszo T."/>
            <person name="Mondo S."/>
            <person name="Kiss B."/>
            <person name="Balint B."/>
            <person name="Kues U."/>
            <person name="Barry K."/>
            <person name="Hegedus J.C."/>
            <person name="Henrissat B."/>
            <person name="Johnson J."/>
            <person name="Lipzen A."/>
            <person name="Ohm R."/>
            <person name="Nagy I."/>
            <person name="Pangilinan J."/>
            <person name="Yan J."/>
            <person name="Xiong Y."/>
            <person name="Grigoriev I.V."/>
            <person name="Hibbett D.S."/>
            <person name="Nagy L.G."/>
        </authorList>
    </citation>
    <scope>NUCLEOTIDE SEQUENCE [LARGE SCALE GENOMIC DNA]</scope>
    <source>
        <strain evidence="5 6">SZMC22713</strain>
    </source>
</reference>
<dbReference type="PANTHER" id="PTHR10584:SF166">
    <property type="entry name" value="RIBOKINASE"/>
    <property type="match status" value="1"/>
</dbReference>
<evidence type="ECO:0000256" key="3">
    <source>
        <dbReference type="SAM" id="MobiDB-lite"/>
    </source>
</evidence>
<feature type="region of interest" description="Disordered" evidence="3">
    <location>
        <begin position="1"/>
        <end position="87"/>
    </location>
</feature>
<evidence type="ECO:0000256" key="2">
    <source>
        <dbReference type="ARBA" id="ARBA00022777"/>
    </source>
</evidence>
<dbReference type="GO" id="GO:0016301">
    <property type="term" value="F:kinase activity"/>
    <property type="evidence" value="ECO:0007669"/>
    <property type="project" value="UniProtKB-KW"/>
</dbReference>
<dbReference type="PRINTS" id="PR00990">
    <property type="entry name" value="RIBOKINASE"/>
</dbReference>
<proteinExistence type="predicted"/>
<organism evidence="5 6">
    <name type="scientific">Rickenella mellea</name>
    <dbReference type="NCBI Taxonomy" id="50990"/>
    <lineage>
        <taxon>Eukaryota</taxon>
        <taxon>Fungi</taxon>
        <taxon>Dikarya</taxon>
        <taxon>Basidiomycota</taxon>
        <taxon>Agaricomycotina</taxon>
        <taxon>Agaricomycetes</taxon>
        <taxon>Hymenochaetales</taxon>
        <taxon>Rickenellaceae</taxon>
        <taxon>Rickenella</taxon>
    </lineage>
</organism>
<dbReference type="SUPFAM" id="SSF53613">
    <property type="entry name" value="Ribokinase-like"/>
    <property type="match status" value="1"/>
</dbReference>
<feature type="compositionally biased region" description="Pro residues" evidence="3">
    <location>
        <begin position="71"/>
        <end position="87"/>
    </location>
</feature>
<evidence type="ECO:0000259" key="4">
    <source>
        <dbReference type="Pfam" id="PF00294"/>
    </source>
</evidence>
<dbReference type="PANTHER" id="PTHR10584">
    <property type="entry name" value="SUGAR KINASE"/>
    <property type="match status" value="1"/>
</dbReference>
<dbReference type="InterPro" id="IPR002139">
    <property type="entry name" value="Ribo/fructo_kinase"/>
</dbReference>
<dbReference type="EMBL" id="ML170166">
    <property type="protein sequence ID" value="TDL24577.1"/>
    <property type="molecule type" value="Genomic_DNA"/>
</dbReference>
<protein>
    <submittedName>
        <fullName evidence="5">Ribokinase-like protein</fullName>
    </submittedName>
</protein>
<keyword evidence="1" id="KW-0808">Transferase</keyword>
<evidence type="ECO:0000256" key="1">
    <source>
        <dbReference type="ARBA" id="ARBA00022679"/>
    </source>
</evidence>
<dbReference type="Proteomes" id="UP000294933">
    <property type="component" value="Unassembled WGS sequence"/>
</dbReference>
<dbReference type="STRING" id="50990.A0A4Y7QA90"/>
<sequence>MDKIDPNNRSRRSKPSDHDEKQNLKYSPHAFDPVHHISTAAPDLRPRLPTPLNQISSRRGSSRKEEKRPSPPRAEPAQPSPTLPIPERPVCLVRGSLYIEDYIQVSTLPISGETVTSTAATTTIGGKGAIQAVAISRAGQRVELLGGIGRDGDFIPKFLSSLGVGTVRCRNPVGLPNDISILSGRKIVQYTPTGSNVSTIIPGANIYSLDPAKDAIVPPITHLLLQNEIELRVTLEYIEMAHSRDIPVILNLSPLPPDDALRDFPWQRISYLILTDNEAETLVTTLKRLSGKKLPPSRPPPLCPDARLDAGLIPPIPKQPHATLSSLTHWPPLAQTGIIISSSEEGGGAVAVFPAACSPGAQIFYHPAAPHNLASPSRGKAEHSGSVDTIAGYFVAGLMEFALFDRWKLDDVAWHRILEKAVIASSMTHVSFPPLDTLPINSIPHFHEVHEAMERVQNFYKRELELAAPASSHHPSPSTSKRRSVPMDKSGSSTSHKIRQ</sequence>
<dbReference type="InterPro" id="IPR029056">
    <property type="entry name" value="Ribokinase-like"/>
</dbReference>
<dbReference type="Pfam" id="PF00294">
    <property type="entry name" value="PfkB"/>
    <property type="match status" value="1"/>
</dbReference>
<accession>A0A4Y7QA90</accession>
<dbReference type="GO" id="GO:0006796">
    <property type="term" value="P:phosphate-containing compound metabolic process"/>
    <property type="evidence" value="ECO:0007669"/>
    <property type="project" value="UniProtKB-ARBA"/>
</dbReference>
<feature type="region of interest" description="Disordered" evidence="3">
    <location>
        <begin position="467"/>
        <end position="500"/>
    </location>
</feature>
<feature type="compositionally biased region" description="Basic and acidic residues" evidence="3">
    <location>
        <begin position="1"/>
        <end position="23"/>
    </location>
</feature>
<dbReference type="AlphaFoldDB" id="A0A4Y7QA90"/>
<feature type="compositionally biased region" description="Low complexity" evidence="3">
    <location>
        <begin position="467"/>
        <end position="478"/>
    </location>
</feature>
<dbReference type="VEuPathDB" id="FungiDB:BD410DRAFT_786087"/>
<evidence type="ECO:0000313" key="6">
    <source>
        <dbReference type="Proteomes" id="UP000294933"/>
    </source>
</evidence>
<name>A0A4Y7QA90_9AGAM</name>
<feature type="compositionally biased region" description="Polar residues" evidence="3">
    <location>
        <begin position="490"/>
        <end position="500"/>
    </location>
</feature>
<dbReference type="InterPro" id="IPR011611">
    <property type="entry name" value="PfkB_dom"/>
</dbReference>